<evidence type="ECO:0000256" key="3">
    <source>
        <dbReference type="ARBA" id="ARBA00022679"/>
    </source>
</evidence>
<evidence type="ECO:0000313" key="7">
    <source>
        <dbReference type="Proteomes" id="UP001107558"/>
    </source>
</evidence>
<dbReference type="InterPro" id="IPR002213">
    <property type="entry name" value="UDP_glucos_trans"/>
</dbReference>
<keyword evidence="5" id="KW-1133">Transmembrane helix</keyword>
<keyword evidence="2 4" id="KW-0328">Glycosyltransferase</keyword>
<evidence type="ECO:0000256" key="4">
    <source>
        <dbReference type="RuleBase" id="RU003718"/>
    </source>
</evidence>
<dbReference type="FunFam" id="3.40.50.2000:FF:000050">
    <property type="entry name" value="UDP-glucuronosyltransferase"/>
    <property type="match status" value="1"/>
</dbReference>
<dbReference type="AlphaFoldDB" id="A0A9J6BMK1"/>
<dbReference type="InterPro" id="IPR035595">
    <property type="entry name" value="UDP_glycos_trans_CS"/>
</dbReference>
<comment type="similarity">
    <text evidence="1 4">Belongs to the UDP-glycosyltransferase family.</text>
</comment>
<dbReference type="PANTHER" id="PTHR48043:SF159">
    <property type="entry name" value="EG:EG0003.4 PROTEIN-RELATED"/>
    <property type="match status" value="1"/>
</dbReference>
<evidence type="ECO:0000256" key="2">
    <source>
        <dbReference type="ARBA" id="ARBA00022676"/>
    </source>
</evidence>
<comment type="catalytic activity">
    <reaction evidence="5">
        <text>glucuronate acceptor + UDP-alpha-D-glucuronate = acceptor beta-D-glucuronoside + UDP + H(+)</text>
        <dbReference type="Rhea" id="RHEA:21032"/>
        <dbReference type="ChEBI" id="CHEBI:15378"/>
        <dbReference type="ChEBI" id="CHEBI:58052"/>
        <dbReference type="ChEBI" id="CHEBI:58223"/>
        <dbReference type="ChEBI" id="CHEBI:132367"/>
        <dbReference type="ChEBI" id="CHEBI:132368"/>
        <dbReference type="EC" id="2.4.1.17"/>
    </reaction>
</comment>
<sequence length="526" mass="60455">MKLSLALIVVFINGIFGFKVLGILPFGSKSHFAIGHAILKSLAEAGHNVTSISPYPLKEPMENYKDISTEDYVEVFFKNNAVNMFAFENTPIVNKIMELIFIYWINRNGNEVVKYHAVHPKVIEFMNTYEKFDICFMEIFNYDALLGIAEHVGCKVISYTTTAVVKWADDMTGNVSPPSYVPRPYVQYSDKMSFRERLMNTFYAHIEDIVYEFIIKPNQRRLYEKYFPNATKTFDEMYKDTSMIFMNTHISLTAPRPYLPSFVEIGGIHIQPVKKLPKVFQNFLDSATDGVILFSMGSVIRSYQWPVEKREAFVKVFGKLKQKVLWKYENDTLPNKPDNVMISSWLPQRDILAHPNVKAYICHGGLLGTTEAVYEGVPVLGIPIFGDQKTIMAKAVTRGYGLQVYFKDVSEETIGSALDELLNNPMYKENAKIISTRFKDRPMTPQQSVVYWTEYVHRHGGAPHLKAAGNDLDFIAFHMIDVYAVLFFGGISFIFINYLIIKWIFMKFSGKPKKTEKKNEKKLKKK</sequence>
<proteinExistence type="inferred from homology"/>
<evidence type="ECO:0000313" key="6">
    <source>
        <dbReference type="EMBL" id="KAG5670630.1"/>
    </source>
</evidence>
<dbReference type="Proteomes" id="UP001107558">
    <property type="component" value="Chromosome 3"/>
</dbReference>
<comment type="caution">
    <text evidence="6">The sequence shown here is derived from an EMBL/GenBank/DDBJ whole genome shotgun (WGS) entry which is preliminary data.</text>
</comment>
<comment type="subcellular location">
    <subcellularLocation>
        <location evidence="5">Membrane</location>
        <topology evidence="5">Single-pass membrane protein</topology>
    </subcellularLocation>
</comment>
<dbReference type="InterPro" id="IPR050271">
    <property type="entry name" value="UDP-glycosyltransferase"/>
</dbReference>
<gene>
    <name evidence="6" type="ORF">PVAND_000878</name>
</gene>
<dbReference type="EMBL" id="JADBJN010000003">
    <property type="protein sequence ID" value="KAG5670630.1"/>
    <property type="molecule type" value="Genomic_DNA"/>
</dbReference>
<dbReference type="PROSITE" id="PS00375">
    <property type="entry name" value="UDPGT"/>
    <property type="match status" value="1"/>
</dbReference>
<dbReference type="GO" id="GO:0015020">
    <property type="term" value="F:glucuronosyltransferase activity"/>
    <property type="evidence" value="ECO:0007669"/>
    <property type="project" value="UniProtKB-EC"/>
</dbReference>
<keyword evidence="7" id="KW-1185">Reference proteome</keyword>
<dbReference type="CDD" id="cd03784">
    <property type="entry name" value="GT1_Gtf-like"/>
    <property type="match status" value="1"/>
</dbReference>
<dbReference type="PANTHER" id="PTHR48043">
    <property type="entry name" value="EG:EG0003.4 PROTEIN-RELATED"/>
    <property type="match status" value="1"/>
</dbReference>
<feature type="transmembrane region" description="Helical" evidence="5">
    <location>
        <begin position="482"/>
        <end position="505"/>
    </location>
</feature>
<name>A0A9J6BMK1_POLVA</name>
<dbReference type="GO" id="GO:0016020">
    <property type="term" value="C:membrane"/>
    <property type="evidence" value="ECO:0007669"/>
    <property type="project" value="UniProtKB-SubCell"/>
</dbReference>
<keyword evidence="5" id="KW-0812">Transmembrane</keyword>
<evidence type="ECO:0000256" key="5">
    <source>
        <dbReference type="RuleBase" id="RU362059"/>
    </source>
</evidence>
<dbReference type="EC" id="2.4.1.17" evidence="5"/>
<accession>A0A9J6BMK1</accession>
<protein>
    <recommendedName>
        <fullName evidence="5">UDP-glucuronosyltransferase</fullName>
        <ecNumber evidence="5">2.4.1.17</ecNumber>
    </recommendedName>
</protein>
<organism evidence="6 7">
    <name type="scientific">Polypedilum vanderplanki</name>
    <name type="common">Sleeping chironomid midge</name>
    <dbReference type="NCBI Taxonomy" id="319348"/>
    <lineage>
        <taxon>Eukaryota</taxon>
        <taxon>Metazoa</taxon>
        <taxon>Ecdysozoa</taxon>
        <taxon>Arthropoda</taxon>
        <taxon>Hexapoda</taxon>
        <taxon>Insecta</taxon>
        <taxon>Pterygota</taxon>
        <taxon>Neoptera</taxon>
        <taxon>Endopterygota</taxon>
        <taxon>Diptera</taxon>
        <taxon>Nematocera</taxon>
        <taxon>Chironomoidea</taxon>
        <taxon>Chironomidae</taxon>
        <taxon>Chironominae</taxon>
        <taxon>Polypedilum</taxon>
        <taxon>Polypedilum</taxon>
    </lineage>
</organism>
<dbReference type="Pfam" id="PF00201">
    <property type="entry name" value="UDPGT"/>
    <property type="match status" value="1"/>
</dbReference>
<keyword evidence="3 4" id="KW-0808">Transferase</keyword>
<dbReference type="Gene3D" id="3.40.50.2000">
    <property type="entry name" value="Glycogen Phosphorylase B"/>
    <property type="match status" value="1"/>
</dbReference>
<dbReference type="SUPFAM" id="SSF53756">
    <property type="entry name" value="UDP-Glycosyltransferase/glycogen phosphorylase"/>
    <property type="match status" value="1"/>
</dbReference>
<reference evidence="6" key="1">
    <citation type="submission" date="2021-03" db="EMBL/GenBank/DDBJ databases">
        <title>Chromosome level genome of the anhydrobiotic midge Polypedilum vanderplanki.</title>
        <authorList>
            <person name="Yoshida Y."/>
            <person name="Kikawada T."/>
            <person name="Gusev O."/>
        </authorList>
    </citation>
    <scope>NUCLEOTIDE SEQUENCE</scope>
    <source>
        <strain evidence="6">NIAS01</strain>
        <tissue evidence="6">Whole body or cell culture</tissue>
    </source>
</reference>
<keyword evidence="5" id="KW-0472">Membrane</keyword>
<dbReference type="OrthoDB" id="5835829at2759"/>
<evidence type="ECO:0000256" key="1">
    <source>
        <dbReference type="ARBA" id="ARBA00009995"/>
    </source>
</evidence>